<gene>
    <name evidence="2" type="ORF">V4C56_29225</name>
</gene>
<dbReference type="EMBL" id="JAZHGA010000026">
    <property type="protein sequence ID" value="MEM5343688.1"/>
    <property type="molecule type" value="Genomic_DNA"/>
</dbReference>
<keyword evidence="3" id="KW-1185">Reference proteome</keyword>
<evidence type="ECO:0000313" key="2">
    <source>
        <dbReference type="EMBL" id="MEM5343688.1"/>
    </source>
</evidence>
<dbReference type="Proteomes" id="UP001481677">
    <property type="component" value="Unassembled WGS sequence"/>
</dbReference>
<organism evidence="2 3">
    <name type="scientific">Paraburkholderia azotifigens</name>
    <dbReference type="NCBI Taxonomy" id="2057004"/>
    <lineage>
        <taxon>Bacteria</taxon>
        <taxon>Pseudomonadati</taxon>
        <taxon>Pseudomonadota</taxon>
        <taxon>Betaproteobacteria</taxon>
        <taxon>Burkholderiales</taxon>
        <taxon>Burkholderiaceae</taxon>
        <taxon>Paraburkholderia</taxon>
    </lineage>
</organism>
<sequence>MFESTDAPAEHREQGPDSSFDAEYWRQCAEASQASLQRLMVRLRGREKRIQLLERALARTAVMHHMWALHLERKLDRTTAIAPTEKSGDASISSRGNGDGVVVKLPHMNATLASLFEVMWSHWSHWDLEHPPKSSVVARAIDEKLGWKCQANGEASRRAQTIAAAMRPDSINETDGRHQHRMRSN</sequence>
<proteinExistence type="predicted"/>
<feature type="region of interest" description="Disordered" evidence="1">
    <location>
        <begin position="166"/>
        <end position="185"/>
    </location>
</feature>
<evidence type="ECO:0000313" key="3">
    <source>
        <dbReference type="Proteomes" id="UP001481677"/>
    </source>
</evidence>
<accession>A0ABU9R9H0</accession>
<name>A0ABU9R9H0_9BURK</name>
<dbReference type="RefSeq" id="WP_342959302.1">
    <property type="nucleotide sequence ID" value="NZ_JAZHFZ010000030.1"/>
</dbReference>
<protein>
    <submittedName>
        <fullName evidence="2">Uncharacterized protein</fullName>
    </submittedName>
</protein>
<comment type="caution">
    <text evidence="2">The sequence shown here is derived from an EMBL/GenBank/DDBJ whole genome shotgun (WGS) entry which is preliminary data.</text>
</comment>
<evidence type="ECO:0000256" key="1">
    <source>
        <dbReference type="SAM" id="MobiDB-lite"/>
    </source>
</evidence>
<reference evidence="2 3" key="1">
    <citation type="submission" date="2024-01" db="EMBL/GenBank/DDBJ databases">
        <title>The diversity of rhizobia nodulating Mimosa spp. in eleven states of Brazil covering several biomes is determined by host plant, location, and edaphic factors.</title>
        <authorList>
            <person name="Rouws L."/>
            <person name="Barauna A."/>
            <person name="Beukes C."/>
            <person name="De Faria S.M."/>
            <person name="Gross E."/>
            <person name="Dos Reis Junior F.B."/>
            <person name="Simon M."/>
            <person name="Maluk M."/>
            <person name="Odee D.W."/>
            <person name="Kenicer G."/>
            <person name="Young J.P.W."/>
            <person name="Reis V.M."/>
            <person name="Zilli J."/>
            <person name="James E.K."/>
        </authorList>
    </citation>
    <scope>NUCLEOTIDE SEQUENCE [LARGE SCALE GENOMIC DNA]</scope>
    <source>
        <strain evidence="2 3">JPY530</strain>
    </source>
</reference>